<dbReference type="SUPFAM" id="SSF69360">
    <property type="entry name" value="Cell wall binding repeat"/>
    <property type="match status" value="1"/>
</dbReference>
<feature type="chain" id="PRO_5031096232" evidence="1">
    <location>
        <begin position="25"/>
        <end position="277"/>
    </location>
</feature>
<comment type="caution">
    <text evidence="2">The sequence shown here is derived from an EMBL/GenBank/DDBJ whole genome shotgun (WGS) entry which is preliminary data.</text>
</comment>
<protein>
    <submittedName>
        <fullName evidence="2">Uncharacterized protein</fullName>
    </submittedName>
</protein>
<evidence type="ECO:0000256" key="1">
    <source>
        <dbReference type="SAM" id="SignalP"/>
    </source>
</evidence>
<reference evidence="2 3" key="1">
    <citation type="submission" date="2019-08" db="EMBL/GenBank/DDBJ databases">
        <title>In-depth cultivation of the pig gut microbiome towards novel bacterial diversity and tailored functional studies.</title>
        <authorList>
            <person name="Wylensek D."/>
            <person name="Hitch T.C.A."/>
            <person name="Clavel T."/>
        </authorList>
    </citation>
    <scope>NUCLEOTIDE SEQUENCE [LARGE SCALE GENOMIC DNA]</scope>
    <source>
        <strain evidence="2 3">WCA-389-WT-23D1</strain>
    </source>
</reference>
<evidence type="ECO:0000313" key="3">
    <source>
        <dbReference type="Proteomes" id="UP000429958"/>
    </source>
</evidence>
<keyword evidence="3" id="KW-1185">Reference proteome</keyword>
<name>A0A7X2NKA8_9CLOT</name>
<organism evidence="2 3">
    <name type="scientific">Clostridium porci</name>
    <dbReference type="NCBI Taxonomy" id="2605778"/>
    <lineage>
        <taxon>Bacteria</taxon>
        <taxon>Bacillati</taxon>
        <taxon>Bacillota</taxon>
        <taxon>Clostridia</taxon>
        <taxon>Eubacteriales</taxon>
        <taxon>Clostridiaceae</taxon>
        <taxon>Clostridium</taxon>
    </lineage>
</organism>
<feature type="signal peptide" evidence="1">
    <location>
        <begin position="1"/>
        <end position="24"/>
    </location>
</feature>
<gene>
    <name evidence="2" type="ORF">FYJ39_07765</name>
</gene>
<accession>A0A7X2NKA8</accession>
<dbReference type="RefSeq" id="WP_154471909.1">
    <property type="nucleotide sequence ID" value="NZ_VUMD01000006.1"/>
</dbReference>
<dbReference type="AlphaFoldDB" id="A0A7X2NKA8"/>
<evidence type="ECO:0000313" key="2">
    <source>
        <dbReference type="EMBL" id="MSS36466.1"/>
    </source>
</evidence>
<proteinExistence type="predicted"/>
<dbReference type="Proteomes" id="UP000429958">
    <property type="component" value="Unassembled WGS sequence"/>
</dbReference>
<sequence length="277" mass="30324">MKKRFLMVATAAAMTMMMSMTALAAPFGNWQNNDTGWWWQRNNGSYPANEWKWIDGNGDGTAESYYFDVNGYLATNTAVDGYSVNADGAWTVDGVVQTRPVALDLGDEVMAAQTQMQTATDGAVMDGKSVEQIVVNPELVNTMAAGGTDYFSNKTIIEQGTWGPTYSVQYNNATLRIESGTDNWVNSIYGPAKVLLNNIPETGIELNAFYDNTGYESVSTARNVMASTGRSDSIFGLPTGSYRMGWGNAGKRHFEILLTAGNDGQWYIYPDSPVFMN</sequence>
<keyword evidence="1" id="KW-0732">Signal</keyword>
<dbReference type="Gene3D" id="2.10.270.10">
    <property type="entry name" value="Cholin Binding"/>
    <property type="match status" value="1"/>
</dbReference>
<dbReference type="EMBL" id="VUMD01000006">
    <property type="protein sequence ID" value="MSS36466.1"/>
    <property type="molecule type" value="Genomic_DNA"/>
</dbReference>